<dbReference type="PRINTS" id="PR01705">
    <property type="entry name" value="TSP1REPEAT"/>
</dbReference>
<evidence type="ECO:0000256" key="23">
    <source>
        <dbReference type="SAM" id="MobiDB-lite"/>
    </source>
</evidence>
<dbReference type="InterPro" id="IPR036055">
    <property type="entry name" value="LDL_receptor-like_sf"/>
</dbReference>
<dbReference type="Pfam" id="PF00057">
    <property type="entry name" value="Ldl_recept_a"/>
    <property type="match status" value="1"/>
</dbReference>
<keyword evidence="11" id="KW-0677">Repeat</keyword>
<dbReference type="PANTHER" id="PTHR45742">
    <property type="entry name" value="COMPLEMENT COMPONENT C6"/>
    <property type="match status" value="1"/>
</dbReference>
<dbReference type="GO" id="GO:0005576">
    <property type="term" value="C:extracellular region"/>
    <property type="evidence" value="ECO:0007669"/>
    <property type="project" value="UniProtKB-SubCell"/>
</dbReference>
<reference evidence="26 27" key="1">
    <citation type="journal article" date="2013" name="Nat. Commun.">
        <title>Genome analysis reveals insights into physiology and longevity of the Brandt's bat Myotis brandtii.</title>
        <authorList>
            <person name="Seim I."/>
            <person name="Fang X."/>
            <person name="Xiong Z."/>
            <person name="Lobanov A.V."/>
            <person name="Huang Z."/>
            <person name="Ma S."/>
            <person name="Feng Y."/>
            <person name="Turanov A.A."/>
            <person name="Zhu Y."/>
            <person name="Lenz T.L."/>
            <person name="Gerashchenko M.V."/>
            <person name="Fan D."/>
            <person name="Hee Yim S."/>
            <person name="Yao X."/>
            <person name="Jordan D."/>
            <person name="Xiong Y."/>
            <person name="Ma Y."/>
            <person name="Lyapunov A.N."/>
            <person name="Chen G."/>
            <person name="Kulakova O.I."/>
            <person name="Sun Y."/>
            <person name="Lee S.G."/>
            <person name="Bronson R.T."/>
            <person name="Moskalev A.A."/>
            <person name="Sunyaev S.R."/>
            <person name="Zhang G."/>
            <person name="Krogh A."/>
            <person name="Wang J."/>
            <person name="Gladyshev V.N."/>
        </authorList>
    </citation>
    <scope>NUCLEOTIDE SEQUENCE [LARGE SCALE GENOMIC DNA]</scope>
</reference>
<keyword evidence="18" id="KW-0179">Complement alternate pathway</keyword>
<keyword evidence="6" id="KW-0245">EGF-like domain</keyword>
<dbReference type="InterPro" id="IPR020864">
    <property type="entry name" value="MACPF"/>
</dbReference>
<dbReference type="SMART" id="SM00192">
    <property type="entry name" value="LDLa"/>
    <property type="match status" value="1"/>
</dbReference>
<dbReference type="InterPro" id="IPR009030">
    <property type="entry name" value="Growth_fac_rcpt_cys_sf"/>
</dbReference>
<dbReference type="Pfam" id="PF21195">
    <property type="entry name" value="EGF_C8A_B_C6"/>
    <property type="match status" value="1"/>
</dbReference>
<dbReference type="InterPro" id="IPR001862">
    <property type="entry name" value="MAC_perforin"/>
</dbReference>
<feature type="disulfide bond" evidence="22">
    <location>
        <begin position="165"/>
        <end position="177"/>
    </location>
</feature>
<keyword evidence="14" id="KW-0180">Complement pathway</keyword>
<feature type="disulfide bond" evidence="22">
    <location>
        <begin position="184"/>
        <end position="199"/>
    </location>
</feature>
<dbReference type="GO" id="GO:0044218">
    <property type="term" value="C:other organism cell membrane"/>
    <property type="evidence" value="ECO:0007669"/>
    <property type="project" value="UniProtKB-KW"/>
</dbReference>
<evidence type="ECO:0000256" key="13">
    <source>
        <dbReference type="ARBA" id="ARBA00022859"/>
    </source>
</evidence>
<evidence type="ECO:0000256" key="9">
    <source>
        <dbReference type="ARBA" id="ARBA00022692"/>
    </source>
</evidence>
<dbReference type="InterPro" id="IPR048831">
    <property type="entry name" value="C8A_B_C6_EGF-like"/>
</dbReference>
<dbReference type="InterPro" id="IPR036383">
    <property type="entry name" value="TSP1_rpt_sf"/>
</dbReference>
<evidence type="ECO:0000256" key="10">
    <source>
        <dbReference type="ARBA" id="ARBA00022729"/>
    </source>
</evidence>
<evidence type="ECO:0000256" key="11">
    <source>
        <dbReference type="ARBA" id="ARBA00022737"/>
    </source>
</evidence>
<keyword evidence="9 24" id="KW-0812">Transmembrane</keyword>
<feature type="transmembrane region" description="Helical" evidence="24">
    <location>
        <begin position="29"/>
        <end position="48"/>
    </location>
</feature>
<evidence type="ECO:0000256" key="21">
    <source>
        <dbReference type="ARBA" id="ARBA00093472"/>
    </source>
</evidence>
<comment type="caution">
    <text evidence="22">Lacks conserved residue(s) required for the propagation of feature annotation.</text>
</comment>
<keyword evidence="10" id="KW-0732">Signal</keyword>
<dbReference type="PROSITE" id="PS51412">
    <property type="entry name" value="MACPF_2"/>
    <property type="match status" value="1"/>
</dbReference>
<organism evidence="26 27">
    <name type="scientific">Myotis brandtii</name>
    <name type="common">Brandt's bat</name>
    <dbReference type="NCBI Taxonomy" id="109478"/>
    <lineage>
        <taxon>Eukaryota</taxon>
        <taxon>Metazoa</taxon>
        <taxon>Chordata</taxon>
        <taxon>Craniata</taxon>
        <taxon>Vertebrata</taxon>
        <taxon>Euteleostomi</taxon>
        <taxon>Mammalia</taxon>
        <taxon>Eutheria</taxon>
        <taxon>Laurasiatheria</taxon>
        <taxon>Chiroptera</taxon>
        <taxon>Yangochiroptera</taxon>
        <taxon>Vespertilionidae</taxon>
        <taxon>Myotis</taxon>
    </lineage>
</organism>
<dbReference type="GO" id="GO:0005579">
    <property type="term" value="C:membrane attack complex"/>
    <property type="evidence" value="ECO:0007669"/>
    <property type="project" value="UniProtKB-KW"/>
</dbReference>
<dbReference type="CDD" id="cd00112">
    <property type="entry name" value="LDLa"/>
    <property type="match status" value="1"/>
</dbReference>
<evidence type="ECO:0000256" key="15">
    <source>
        <dbReference type="ARBA" id="ARBA00023058"/>
    </source>
</evidence>
<evidence type="ECO:0000256" key="4">
    <source>
        <dbReference type="ARBA" id="ARBA00022452"/>
    </source>
</evidence>
<keyword evidence="4" id="KW-1134">Transmembrane beta strand</keyword>
<dbReference type="Proteomes" id="UP000052978">
    <property type="component" value="Unassembled WGS sequence"/>
</dbReference>
<evidence type="ECO:0000256" key="5">
    <source>
        <dbReference type="ARBA" id="ARBA00022525"/>
    </source>
</evidence>
<dbReference type="PROSITE" id="PS50092">
    <property type="entry name" value="TSP1"/>
    <property type="match status" value="1"/>
</dbReference>
<keyword evidence="19" id="KW-0325">Glycoprotein</keyword>
<dbReference type="PROSITE" id="PS50068">
    <property type="entry name" value="LDLRA_2"/>
    <property type="match status" value="1"/>
</dbReference>
<keyword evidence="16 24" id="KW-0472">Membrane</keyword>
<dbReference type="PANTHER" id="PTHR45742:SF1">
    <property type="entry name" value="COMPLEMENT COMPONENT C8 ALPHA CHAIN"/>
    <property type="match status" value="1"/>
</dbReference>
<keyword evidence="7" id="KW-1052">Target cell membrane</keyword>
<dbReference type="Pfam" id="PF01823">
    <property type="entry name" value="MACPF"/>
    <property type="match status" value="1"/>
</dbReference>
<dbReference type="InterPro" id="IPR002172">
    <property type="entry name" value="LDrepeatLR_classA_rpt"/>
</dbReference>
<accession>S7N1U4</accession>
<evidence type="ECO:0000256" key="3">
    <source>
        <dbReference type="ARBA" id="ARBA00009214"/>
    </source>
</evidence>
<dbReference type="GO" id="GO:0006958">
    <property type="term" value="P:complement activation, classical pathway"/>
    <property type="evidence" value="ECO:0007669"/>
    <property type="project" value="UniProtKB-KW"/>
</dbReference>
<evidence type="ECO:0000256" key="24">
    <source>
        <dbReference type="SAM" id="Phobius"/>
    </source>
</evidence>
<dbReference type="GO" id="GO:0031640">
    <property type="term" value="P:killing of cells of another organism"/>
    <property type="evidence" value="ECO:0007669"/>
    <property type="project" value="UniProtKB-KW"/>
</dbReference>
<dbReference type="Gene3D" id="2.20.100.10">
    <property type="entry name" value="Thrombospondin type-1 (TSP1) repeat"/>
    <property type="match status" value="1"/>
</dbReference>
<feature type="region of interest" description="Disordered" evidence="23">
    <location>
        <begin position="59"/>
        <end position="117"/>
    </location>
</feature>
<dbReference type="GO" id="GO:0006957">
    <property type="term" value="P:complement activation, alternative pathway"/>
    <property type="evidence" value="ECO:0007669"/>
    <property type="project" value="UniProtKB-KW"/>
</dbReference>
<dbReference type="SUPFAM" id="SSF82895">
    <property type="entry name" value="TSP-1 type 1 repeat"/>
    <property type="match status" value="1"/>
</dbReference>
<evidence type="ECO:0000256" key="16">
    <source>
        <dbReference type="ARBA" id="ARBA00023136"/>
    </source>
</evidence>
<evidence type="ECO:0000256" key="14">
    <source>
        <dbReference type="ARBA" id="ARBA00022875"/>
    </source>
</evidence>
<evidence type="ECO:0000256" key="12">
    <source>
        <dbReference type="ARBA" id="ARBA00022852"/>
    </source>
</evidence>
<evidence type="ECO:0000256" key="22">
    <source>
        <dbReference type="PROSITE-ProRule" id="PRU00124"/>
    </source>
</evidence>
<keyword evidence="5" id="KW-0964">Secreted</keyword>
<keyword evidence="12" id="KW-0204">Cytolysis</keyword>
<keyword evidence="17 22" id="KW-1015">Disulfide bond</keyword>
<dbReference type="InterPro" id="IPR000884">
    <property type="entry name" value="TSP1_rpt"/>
</dbReference>
<evidence type="ECO:0000256" key="6">
    <source>
        <dbReference type="ARBA" id="ARBA00022536"/>
    </source>
</evidence>
<comment type="subunit">
    <text evidence="21">Heterotrimer of 3 chains: alpha (C8A), beta (C8B) and gamma (C8G); the alpha and gamma chains are disulfide bonded. Component of the membrane attack complex (MAC), composed of complement C5b, C6, C7, C8A, C8B, C8G and multiple copies of the pore-forming subunit C9.</text>
</comment>
<comment type="subcellular location">
    <subcellularLocation>
        <location evidence="2">Secreted</location>
    </subcellularLocation>
    <subcellularLocation>
        <location evidence="1">Target cell membrane</location>
        <topology evidence="1">Multi-pass membrane protein</topology>
    </subcellularLocation>
</comment>
<gene>
    <name evidence="26" type="ORF">D623_10020955</name>
</gene>
<keyword evidence="8" id="KW-0399">Innate immunity</keyword>
<proteinExistence type="inferred from homology"/>
<evidence type="ECO:0000259" key="25">
    <source>
        <dbReference type="PROSITE" id="PS51412"/>
    </source>
</evidence>
<feature type="domain" description="MACPF" evidence="25">
    <location>
        <begin position="335"/>
        <end position="676"/>
    </location>
</feature>
<evidence type="ECO:0000313" key="27">
    <source>
        <dbReference type="Proteomes" id="UP000052978"/>
    </source>
</evidence>
<dbReference type="SUPFAM" id="SSF57184">
    <property type="entry name" value="Growth factor receptor domain"/>
    <property type="match status" value="1"/>
</dbReference>
<evidence type="ECO:0000256" key="2">
    <source>
        <dbReference type="ARBA" id="ARBA00004613"/>
    </source>
</evidence>
<sequence>METLGQHSRAFCEFTAITGDIGWWILDEMFAVAFFILSLMTCLPGITIQEKAHRVWGMLRDPESSPCPPTHASKSHETQPGQPYPIGQDPDLAGPTPVKPCRLDRGQEPQVPRQALPPADQSLSVKYRHRSLLQPNKFGGTICSGDVWDEISCRRPTACARPAQCGQDFQCKETGRCLKRHLVCNGDKDCSDGSDEDNCDDVRVIEDDCTLYEPIPGSERAASGYNILTRTEAQNVYDARYYGGQCETVYNGEWRELRYDPACERLYYGDDEKYFRKPYNFLMYRFEIRETSQHWDQRSREASWPLEQHDRGQRPNPLIALWLYALADTSFSSEFYDDTNEVFSKLKNDLFVSGGLTFGVGPAATPVTVDAGVSGSYGSSIVNELSKYNEKKYSFMRIFTKVQTAQFKMRRDNIMLDEGMLQSLMELPEKYNYGPYAKFINDYGTHYITSGSMGGIYEYFLVLNKEKMEQKLQTAQFKMRRDNIMLDEGMLQSLMELPEKYNYGPYAKFINDYGTHYITSGSMGGIYEYFLVLNKEKMEQKRVTYEDIKKCFGGSLGLSYTFSESLEIGGGLSGEDCRKMGGGHADTDEDNRLVQDIIAQVRGGNTGWGTGLAHNTSFISYRSWGRSLKYNPAVIDFETQPIHELLRHVNLETLEAKRQNLKRALDQYLMEFNACRCGPCFNNGVPILEGTSCKCQCPMGRKGLACEQIEQQGAKAEGRWSCWSTWSACSAGTQERRRECNNPPPKNGGRSCPGRNVQTQAC</sequence>
<dbReference type="InterPro" id="IPR020863">
    <property type="entry name" value="MACPF_CS"/>
</dbReference>
<dbReference type="Gene3D" id="4.10.400.10">
    <property type="entry name" value="Low-density Lipoprotein Receptor"/>
    <property type="match status" value="1"/>
</dbReference>
<comment type="similarity">
    <text evidence="3">Belongs to the complement C6/C7/C8/C9 family.</text>
</comment>
<dbReference type="AlphaFoldDB" id="S7N1U4"/>
<protein>
    <submittedName>
        <fullName evidence="26">Complement component C8 alpha chain</fullName>
    </submittedName>
</protein>
<evidence type="ECO:0000256" key="18">
    <source>
        <dbReference type="ARBA" id="ARBA00023162"/>
    </source>
</evidence>
<dbReference type="PRINTS" id="PR00764">
    <property type="entry name" value="COMPLEMENTC9"/>
</dbReference>
<keyword evidence="13" id="KW-0391">Immunity</keyword>
<dbReference type="Pfam" id="PF00090">
    <property type="entry name" value="TSP_1"/>
    <property type="match status" value="1"/>
</dbReference>
<keyword evidence="24" id="KW-1133">Transmembrane helix</keyword>
<evidence type="ECO:0000256" key="20">
    <source>
        <dbReference type="ARBA" id="ARBA00023298"/>
    </source>
</evidence>
<evidence type="ECO:0000256" key="17">
    <source>
        <dbReference type="ARBA" id="ARBA00023157"/>
    </source>
</evidence>
<dbReference type="EMBL" id="KE162868">
    <property type="protein sequence ID" value="EPQ09965.1"/>
    <property type="molecule type" value="Genomic_DNA"/>
</dbReference>
<name>S7N1U4_MYOBR</name>
<dbReference type="SUPFAM" id="SSF57424">
    <property type="entry name" value="LDL receptor-like module"/>
    <property type="match status" value="1"/>
</dbReference>
<evidence type="ECO:0000256" key="7">
    <source>
        <dbReference type="ARBA" id="ARBA00022537"/>
    </source>
</evidence>
<evidence type="ECO:0000256" key="8">
    <source>
        <dbReference type="ARBA" id="ARBA00022588"/>
    </source>
</evidence>
<keyword evidence="27" id="KW-1185">Reference proteome</keyword>
<keyword evidence="20" id="KW-1053">Target membrane</keyword>
<dbReference type="SMART" id="SM00457">
    <property type="entry name" value="MACPF"/>
    <property type="match status" value="1"/>
</dbReference>
<evidence type="ECO:0000256" key="1">
    <source>
        <dbReference type="ARBA" id="ARBA00004276"/>
    </source>
</evidence>
<dbReference type="PROSITE" id="PS01209">
    <property type="entry name" value="LDLRA_1"/>
    <property type="match status" value="1"/>
</dbReference>
<dbReference type="PROSITE" id="PS00279">
    <property type="entry name" value="MACPF_1"/>
    <property type="match status" value="2"/>
</dbReference>
<feature type="region of interest" description="Disordered" evidence="23">
    <location>
        <begin position="740"/>
        <end position="762"/>
    </location>
</feature>
<dbReference type="InterPro" id="IPR023415">
    <property type="entry name" value="LDLR_class-A_CS"/>
</dbReference>
<evidence type="ECO:0000313" key="26">
    <source>
        <dbReference type="EMBL" id="EPQ09965.1"/>
    </source>
</evidence>
<evidence type="ECO:0000256" key="19">
    <source>
        <dbReference type="ARBA" id="ARBA00023180"/>
    </source>
</evidence>
<dbReference type="FunFam" id="4.10.400.10:FF:000069">
    <property type="entry name" value="complement component C8 beta chain"/>
    <property type="match status" value="1"/>
</dbReference>
<keyword evidence="15" id="KW-0473">Membrane attack complex</keyword>